<dbReference type="CDD" id="cd00085">
    <property type="entry name" value="HNHc"/>
    <property type="match status" value="1"/>
</dbReference>
<protein>
    <recommendedName>
        <fullName evidence="1">HNH nuclease domain-containing protein</fullName>
    </recommendedName>
</protein>
<reference evidence="2 3" key="1">
    <citation type="submission" date="2017-02" db="EMBL/GenBank/DDBJ databases">
        <title>The new phylogeny of genus Mycobacterium.</title>
        <authorList>
            <person name="Tortoli E."/>
            <person name="Trovato A."/>
            <person name="Cirillo D.M."/>
        </authorList>
    </citation>
    <scope>NUCLEOTIDE SEQUENCE [LARGE SCALE GENOMIC DNA]</scope>
    <source>
        <strain evidence="2 3">DSM 45578</strain>
    </source>
</reference>
<dbReference type="Proteomes" id="UP000192366">
    <property type="component" value="Unassembled WGS sequence"/>
</dbReference>
<dbReference type="PANTHER" id="PTHR33877:SF2">
    <property type="entry name" value="OS07G0170200 PROTEIN"/>
    <property type="match status" value="1"/>
</dbReference>
<feature type="domain" description="HNH nuclease" evidence="1">
    <location>
        <begin position="12"/>
        <end position="70"/>
    </location>
</feature>
<name>A0A1W9YPY7_MYCBA</name>
<dbReference type="InterPro" id="IPR003615">
    <property type="entry name" value="HNH_nuc"/>
</dbReference>
<dbReference type="EMBL" id="MVHJ01000033">
    <property type="protein sequence ID" value="ORA02135.1"/>
    <property type="molecule type" value="Genomic_DNA"/>
</dbReference>
<dbReference type="InterPro" id="IPR002711">
    <property type="entry name" value="HNH"/>
</dbReference>
<dbReference type="PANTHER" id="PTHR33877">
    <property type="entry name" value="SLL1193 PROTEIN"/>
    <property type="match status" value="1"/>
</dbReference>
<dbReference type="GO" id="GO:0004519">
    <property type="term" value="F:endonuclease activity"/>
    <property type="evidence" value="ECO:0007669"/>
    <property type="project" value="InterPro"/>
</dbReference>
<dbReference type="GO" id="GO:0008270">
    <property type="term" value="F:zinc ion binding"/>
    <property type="evidence" value="ECO:0007669"/>
    <property type="project" value="InterPro"/>
</dbReference>
<dbReference type="RefSeq" id="WP_207573714.1">
    <property type="nucleotide sequence ID" value="NZ_JACKVM010000014.1"/>
</dbReference>
<keyword evidence="3" id="KW-1185">Reference proteome</keyword>
<dbReference type="GO" id="GO:0003676">
    <property type="term" value="F:nucleic acid binding"/>
    <property type="evidence" value="ECO:0007669"/>
    <property type="project" value="InterPro"/>
</dbReference>
<sequence>MYARDNWTCQYCGRVFVPEADNLSGRYAPWHRLPADVDVVYLEIDHIHPRALGGTNELDNLQSACTPCNKRKLATTMRVDWDARIALAQSVLEAGPAGEDTARKAAAVLIGCLQREVPKIRGRKAEVDLDG</sequence>
<dbReference type="AlphaFoldDB" id="A0A1W9YPY7"/>
<dbReference type="Pfam" id="PF01844">
    <property type="entry name" value="HNH"/>
    <property type="match status" value="1"/>
</dbReference>
<dbReference type="STRING" id="564198.BST17_24815"/>
<dbReference type="Gene3D" id="1.10.30.50">
    <property type="match status" value="1"/>
</dbReference>
<accession>A0A1W9YPY7</accession>
<evidence type="ECO:0000313" key="3">
    <source>
        <dbReference type="Proteomes" id="UP000192366"/>
    </source>
</evidence>
<evidence type="ECO:0000259" key="1">
    <source>
        <dbReference type="SMART" id="SM00507"/>
    </source>
</evidence>
<dbReference type="InterPro" id="IPR052892">
    <property type="entry name" value="NA-targeting_endonuclease"/>
</dbReference>
<organism evidence="2 3">
    <name type="scientific">Mycolicibacterium bacteremicum</name>
    <name type="common">Mycobacterium bacteremicum</name>
    <dbReference type="NCBI Taxonomy" id="564198"/>
    <lineage>
        <taxon>Bacteria</taxon>
        <taxon>Bacillati</taxon>
        <taxon>Actinomycetota</taxon>
        <taxon>Actinomycetes</taxon>
        <taxon>Mycobacteriales</taxon>
        <taxon>Mycobacteriaceae</taxon>
        <taxon>Mycolicibacterium</taxon>
    </lineage>
</organism>
<gene>
    <name evidence="2" type="ORF">BST17_24815</name>
</gene>
<dbReference type="SMART" id="SM00507">
    <property type="entry name" value="HNHc"/>
    <property type="match status" value="1"/>
</dbReference>
<evidence type="ECO:0000313" key="2">
    <source>
        <dbReference type="EMBL" id="ORA02135.1"/>
    </source>
</evidence>
<comment type="caution">
    <text evidence="2">The sequence shown here is derived from an EMBL/GenBank/DDBJ whole genome shotgun (WGS) entry which is preliminary data.</text>
</comment>
<proteinExistence type="predicted"/>